<evidence type="ECO:0000313" key="2">
    <source>
        <dbReference type="Proteomes" id="UP000284514"/>
    </source>
</evidence>
<protein>
    <submittedName>
        <fullName evidence="1">RNA polymerase subunit sigma</fullName>
    </submittedName>
</protein>
<dbReference type="Proteomes" id="UP000284514">
    <property type="component" value="Unassembled WGS sequence"/>
</dbReference>
<sequence length="230" mass="26947">MKSDVMTEKIDFENMVGSELLEYISFKDEFPNEAEMAFYVFQARYQRDILQKSEVLCSKFEYNEAIAFLAATCTFDKVWKNAHTFNMKKANTKNVDKAILLWMYKILFTQILLFKNRDTCAQPTKEEDLSLINDVNGLIKVHAPEDLEKQKELKENLSFLERALQGLSPKHRIIYFTYLAYKPDKDKNIPRSVSNKLQEQLELTQASIRVYRKEATDLVNNYINKVNGNK</sequence>
<evidence type="ECO:0000313" key="1">
    <source>
        <dbReference type="EMBL" id="RHC71134.1"/>
    </source>
</evidence>
<gene>
    <name evidence="1" type="ORF">DW831_19620</name>
</gene>
<proteinExistence type="predicted"/>
<accession>A0A414BAP4</accession>
<reference evidence="1 2" key="1">
    <citation type="submission" date="2018-08" db="EMBL/GenBank/DDBJ databases">
        <title>A genome reference for cultivated species of the human gut microbiota.</title>
        <authorList>
            <person name="Zou Y."/>
            <person name="Xue W."/>
            <person name="Luo G."/>
        </authorList>
    </citation>
    <scope>NUCLEOTIDE SEQUENCE [LARGE SCALE GENOMIC DNA]</scope>
    <source>
        <strain evidence="1 2">AM34-25</strain>
    </source>
</reference>
<name>A0A414BAP4_BACUN</name>
<comment type="caution">
    <text evidence="1">The sequence shown here is derived from an EMBL/GenBank/DDBJ whole genome shotgun (WGS) entry which is preliminary data.</text>
</comment>
<organism evidence="1 2">
    <name type="scientific">Bacteroides uniformis</name>
    <dbReference type="NCBI Taxonomy" id="820"/>
    <lineage>
        <taxon>Bacteria</taxon>
        <taxon>Pseudomonadati</taxon>
        <taxon>Bacteroidota</taxon>
        <taxon>Bacteroidia</taxon>
        <taxon>Bacteroidales</taxon>
        <taxon>Bacteroidaceae</taxon>
        <taxon>Bacteroides</taxon>
    </lineage>
</organism>
<dbReference type="EMBL" id="QSIF01000055">
    <property type="protein sequence ID" value="RHC71134.1"/>
    <property type="molecule type" value="Genomic_DNA"/>
</dbReference>
<dbReference type="AlphaFoldDB" id="A0A414BAP4"/>